<feature type="transmembrane region" description="Helical" evidence="1">
    <location>
        <begin position="30"/>
        <end position="48"/>
    </location>
</feature>
<evidence type="ECO:0000313" key="3">
    <source>
        <dbReference type="Proteomes" id="UP000448575"/>
    </source>
</evidence>
<comment type="caution">
    <text evidence="2">The sequence shown here is derived from an EMBL/GenBank/DDBJ whole genome shotgun (WGS) entry which is preliminary data.</text>
</comment>
<keyword evidence="1" id="KW-0812">Transmembrane</keyword>
<evidence type="ECO:0008006" key="4">
    <source>
        <dbReference type="Google" id="ProtNLM"/>
    </source>
</evidence>
<keyword evidence="1" id="KW-1133">Transmembrane helix</keyword>
<evidence type="ECO:0000313" key="2">
    <source>
        <dbReference type="EMBL" id="MYN04885.1"/>
    </source>
</evidence>
<dbReference type="RefSeq" id="WP_161027841.1">
    <property type="nucleotide sequence ID" value="NZ_WWCJ01000022.1"/>
</dbReference>
<dbReference type="AlphaFoldDB" id="A0A6N9HQC3"/>
<proteinExistence type="predicted"/>
<organism evidence="2 3">
    <name type="scientific">Pseudoduganella guangdongensis</name>
    <dbReference type="NCBI Taxonomy" id="2692179"/>
    <lineage>
        <taxon>Bacteria</taxon>
        <taxon>Pseudomonadati</taxon>
        <taxon>Pseudomonadota</taxon>
        <taxon>Betaproteobacteria</taxon>
        <taxon>Burkholderiales</taxon>
        <taxon>Oxalobacteraceae</taxon>
        <taxon>Telluria group</taxon>
        <taxon>Pseudoduganella</taxon>
    </lineage>
</organism>
<protein>
    <recommendedName>
        <fullName evidence="4">DUF5683 domain-containing protein</fullName>
    </recommendedName>
</protein>
<dbReference type="EMBL" id="WWCJ01000022">
    <property type="protein sequence ID" value="MYN04885.1"/>
    <property type="molecule type" value="Genomic_DNA"/>
</dbReference>
<name>A0A6N9HQC3_9BURK</name>
<evidence type="ECO:0000256" key="1">
    <source>
        <dbReference type="SAM" id="Phobius"/>
    </source>
</evidence>
<keyword evidence="3" id="KW-1185">Reference proteome</keyword>
<sequence length="109" mass="11864">MKQSTKSALLSGLVLPGIGQLVIQKRRIRGLLFMVPALAAFLWLMYGLSMATMKLMYDAATGNLPTDIAAVTDRLLGYATVPGYSIALWIMFACWLASLLDALLIKDKA</sequence>
<accession>A0A6N9HQC3</accession>
<dbReference type="Proteomes" id="UP000448575">
    <property type="component" value="Unassembled WGS sequence"/>
</dbReference>
<reference evidence="2 3" key="1">
    <citation type="submission" date="2019-12" db="EMBL/GenBank/DDBJ databases">
        <title>Novel species isolated from a subtropical stream in China.</title>
        <authorList>
            <person name="Lu H."/>
        </authorList>
    </citation>
    <scope>NUCLEOTIDE SEQUENCE [LARGE SCALE GENOMIC DNA]</scope>
    <source>
        <strain evidence="2 3">DS3</strain>
    </source>
</reference>
<gene>
    <name evidence="2" type="ORF">GTP41_22575</name>
</gene>
<feature type="transmembrane region" description="Helical" evidence="1">
    <location>
        <begin position="86"/>
        <end position="105"/>
    </location>
</feature>
<keyword evidence="1" id="KW-0472">Membrane</keyword>